<dbReference type="Pfam" id="PF19991">
    <property type="entry name" value="HMA_2"/>
    <property type="match status" value="1"/>
</dbReference>
<dbReference type="AlphaFoldDB" id="E0UCZ7"/>
<sequence>MSRKNFECGYLEKYMGQVNYKIIHQLPGRLRVRIPRLLIDANYRDQLESRLESEQGITSFRLNDAAQSLMVCYDQKKCSSTTLQTRLTEAIELAALPSKRPPAIYLEANGLMRGSENLSDYEKQQIRGIHQWLCGELGLINQGLEQLFEPVGKIVEAMIPPPLVEKIFQTLESVTAHWPHEWKTLQDKAGVENHQQLQQVSLEVCDHLAQDVQHKAIAQAAVTGGLSGLLGGIAVEVDIPLFLLLMWQTIYKIGLCYGYTPDTEEDKQFAWAIIELAIADTPKERKNTFKYWFKLHQILYPQIIEDLVEESAEAQTTKVISSQLIKQLITYQIESESGEGIPVLGCLFGASAEASLIKAVSRAAYRTFQTRWLIDHQKLKLCFEGNSI</sequence>
<proteinExistence type="predicted"/>
<dbReference type="Pfam" id="PF12787">
    <property type="entry name" value="EcsC"/>
    <property type="match status" value="1"/>
</dbReference>
<dbReference type="Proteomes" id="UP000008206">
    <property type="component" value="Chromosome"/>
</dbReference>
<gene>
    <name evidence="1" type="ordered locus">Cyan7822_4552</name>
</gene>
<dbReference type="eggNOG" id="COG2217">
    <property type="taxonomic scope" value="Bacteria"/>
</dbReference>
<dbReference type="STRING" id="497965.Cyan7822_4552"/>
<evidence type="ECO:0000313" key="2">
    <source>
        <dbReference type="Proteomes" id="UP000008206"/>
    </source>
</evidence>
<evidence type="ECO:0008006" key="3">
    <source>
        <dbReference type="Google" id="ProtNLM"/>
    </source>
</evidence>
<dbReference type="HOGENOM" id="CLU_063635_1_0_3"/>
<dbReference type="EMBL" id="CP002198">
    <property type="protein sequence ID" value="ADN16462.1"/>
    <property type="molecule type" value="Genomic_DNA"/>
</dbReference>
<keyword evidence="2" id="KW-1185">Reference proteome</keyword>
<dbReference type="InterPro" id="IPR024787">
    <property type="entry name" value="EcsC"/>
</dbReference>
<dbReference type="eggNOG" id="COG5373">
    <property type="taxonomic scope" value="Bacteria"/>
</dbReference>
<organism evidence="1 2">
    <name type="scientific">Gloeothece verrucosa (strain PCC 7822)</name>
    <name type="common">Cyanothece sp. (strain PCC 7822)</name>
    <dbReference type="NCBI Taxonomy" id="497965"/>
    <lineage>
        <taxon>Bacteria</taxon>
        <taxon>Bacillati</taxon>
        <taxon>Cyanobacteriota</taxon>
        <taxon>Cyanophyceae</taxon>
        <taxon>Oscillatoriophycideae</taxon>
        <taxon>Chroococcales</taxon>
        <taxon>Aphanothecaceae</taxon>
        <taxon>Gloeothece</taxon>
        <taxon>Gloeothece verrucosa</taxon>
    </lineage>
</organism>
<dbReference type="KEGG" id="cyj:Cyan7822_4552"/>
<dbReference type="PANTHER" id="PTHR41260">
    <property type="entry name" value="PROTEIN ECSC"/>
    <property type="match status" value="1"/>
</dbReference>
<dbReference type="RefSeq" id="WP_013324509.1">
    <property type="nucleotide sequence ID" value="NC_014501.1"/>
</dbReference>
<reference evidence="2" key="1">
    <citation type="journal article" date="2011" name="MBio">
        <title>Novel metabolic attributes of the genus Cyanothece, comprising a group of unicellular nitrogen-fixing Cyanobacteria.</title>
        <authorList>
            <person name="Bandyopadhyay A."/>
            <person name="Elvitigala T."/>
            <person name="Welsh E."/>
            <person name="Stockel J."/>
            <person name="Liberton M."/>
            <person name="Min H."/>
            <person name="Sherman L.A."/>
            <person name="Pakrasi H.B."/>
        </authorList>
    </citation>
    <scope>NUCLEOTIDE SEQUENCE [LARGE SCALE GENOMIC DNA]</scope>
    <source>
        <strain evidence="2">PCC 7822</strain>
    </source>
</reference>
<name>E0UCZ7_GLOV7</name>
<evidence type="ECO:0000313" key="1">
    <source>
        <dbReference type="EMBL" id="ADN16462.1"/>
    </source>
</evidence>
<dbReference type="PANTHER" id="PTHR41260:SF1">
    <property type="entry name" value="PROTEIN ECSC"/>
    <property type="match status" value="1"/>
</dbReference>
<accession>E0UCZ7</accession>
<protein>
    <recommendedName>
        <fullName evidence="3">EcsC family protein</fullName>
    </recommendedName>
</protein>
<dbReference type="OrthoDB" id="479859at2"/>